<keyword evidence="18 27" id="KW-0472">Membrane</keyword>
<dbReference type="SUPFAM" id="SSF56601">
    <property type="entry name" value="beta-lactamase/transpeptidase-like"/>
    <property type="match status" value="1"/>
</dbReference>
<evidence type="ECO:0000256" key="11">
    <source>
        <dbReference type="ARBA" id="ARBA00022679"/>
    </source>
</evidence>
<keyword evidence="15" id="KW-0735">Signal-anchor</keyword>
<comment type="pathway">
    <text evidence="25">Glycan biosynthesis.</text>
</comment>
<keyword evidence="17 27" id="KW-1133">Transmembrane helix</keyword>
<reference evidence="30 31" key="1">
    <citation type="submission" date="2016-10" db="EMBL/GenBank/DDBJ databases">
        <authorList>
            <person name="de Groot N.N."/>
        </authorList>
    </citation>
    <scope>NUCLEOTIDE SEQUENCE [LARGE SCALE GENOMIC DNA]</scope>
    <source>
        <strain evidence="30 31">DSM 1801</strain>
    </source>
</reference>
<dbReference type="EC" id="3.4.16.4" evidence="6"/>
<evidence type="ECO:0000256" key="21">
    <source>
        <dbReference type="ARBA" id="ARBA00023316"/>
    </source>
</evidence>
<comment type="function">
    <text evidence="1">Cell wall formation. Synthesis of cross-linked peptidoglycan from the lipid intermediates. The enzyme has a penicillin-insensitive transglycosylase N-terminal domain (formation of linear glycan strands) and a penicillin-sensitive transpeptidase C-terminal domain (cross-linking of the peptide subunits).</text>
</comment>
<dbReference type="OrthoDB" id="9766909at2"/>
<dbReference type="Gene3D" id="1.10.3810.10">
    <property type="entry name" value="Biosynthetic peptidoglycan transglycosylase-like"/>
    <property type="match status" value="1"/>
</dbReference>
<dbReference type="RefSeq" id="WP_092475097.1">
    <property type="nucleotide sequence ID" value="NZ_FOHN01000001.1"/>
</dbReference>
<keyword evidence="10" id="KW-0328">Glycosyltransferase</keyword>
<dbReference type="InterPro" id="IPR001460">
    <property type="entry name" value="PCN-bd_Tpept"/>
</dbReference>
<keyword evidence="8" id="KW-0121">Carboxypeptidase</keyword>
<dbReference type="EMBL" id="FOHN01000001">
    <property type="protein sequence ID" value="SES64642.1"/>
    <property type="molecule type" value="Genomic_DNA"/>
</dbReference>
<feature type="domain" description="Glycosyl transferase family 51" evidence="29">
    <location>
        <begin position="82"/>
        <end position="265"/>
    </location>
</feature>
<dbReference type="STRING" id="29364.SAMN04487772_101186"/>
<dbReference type="InterPro" id="IPR001264">
    <property type="entry name" value="Glyco_trans_51"/>
</dbReference>
<protein>
    <recommendedName>
        <fullName evidence="7">Penicillin-binding protein 1A</fullName>
        <ecNumber evidence="23">2.4.99.28</ecNumber>
        <ecNumber evidence="6">3.4.16.4</ecNumber>
    </recommendedName>
</protein>
<keyword evidence="13" id="KW-0378">Hydrolase</keyword>
<dbReference type="InterPro" id="IPR050396">
    <property type="entry name" value="Glycosyltr_51/Transpeptidase"/>
</dbReference>
<dbReference type="GO" id="GO:0006508">
    <property type="term" value="P:proteolysis"/>
    <property type="evidence" value="ECO:0007669"/>
    <property type="project" value="UniProtKB-KW"/>
</dbReference>
<evidence type="ECO:0000256" key="22">
    <source>
        <dbReference type="ARBA" id="ARBA00034000"/>
    </source>
</evidence>
<dbReference type="InterPro" id="IPR023346">
    <property type="entry name" value="Lysozyme-like_dom_sf"/>
</dbReference>
<keyword evidence="31" id="KW-1185">Reference proteome</keyword>
<dbReference type="GO" id="GO:0008360">
    <property type="term" value="P:regulation of cell shape"/>
    <property type="evidence" value="ECO:0007669"/>
    <property type="project" value="UniProtKB-KW"/>
</dbReference>
<evidence type="ECO:0000256" key="7">
    <source>
        <dbReference type="ARBA" id="ARBA00018638"/>
    </source>
</evidence>
<dbReference type="AlphaFoldDB" id="A0A1H9Y6V0"/>
<keyword evidence="11" id="KW-0808">Transferase</keyword>
<feature type="compositionally biased region" description="Basic residues" evidence="26">
    <location>
        <begin position="890"/>
        <end position="899"/>
    </location>
</feature>
<keyword evidence="20" id="KW-0511">Multifunctional enzyme</keyword>
<dbReference type="NCBIfam" id="TIGR02074">
    <property type="entry name" value="PBP_1a_fam"/>
    <property type="match status" value="1"/>
</dbReference>
<proteinExistence type="inferred from homology"/>
<dbReference type="GO" id="GO:0008658">
    <property type="term" value="F:penicillin binding"/>
    <property type="evidence" value="ECO:0007669"/>
    <property type="project" value="InterPro"/>
</dbReference>
<evidence type="ECO:0000256" key="16">
    <source>
        <dbReference type="ARBA" id="ARBA00022984"/>
    </source>
</evidence>
<dbReference type="InterPro" id="IPR012338">
    <property type="entry name" value="Beta-lactam/transpept-like"/>
</dbReference>
<evidence type="ECO:0000256" key="3">
    <source>
        <dbReference type="ARBA" id="ARBA00004752"/>
    </source>
</evidence>
<evidence type="ECO:0000256" key="12">
    <source>
        <dbReference type="ARBA" id="ARBA00022692"/>
    </source>
</evidence>
<feature type="transmembrane region" description="Helical" evidence="27">
    <location>
        <begin position="29"/>
        <end position="53"/>
    </location>
</feature>
<evidence type="ECO:0000256" key="24">
    <source>
        <dbReference type="ARBA" id="ARBA00049902"/>
    </source>
</evidence>
<evidence type="ECO:0000256" key="9">
    <source>
        <dbReference type="ARBA" id="ARBA00022670"/>
    </source>
</evidence>
<evidence type="ECO:0000256" key="4">
    <source>
        <dbReference type="ARBA" id="ARBA00007090"/>
    </source>
</evidence>
<dbReference type="Pfam" id="PF00905">
    <property type="entry name" value="Transpeptidase"/>
    <property type="match status" value="1"/>
</dbReference>
<evidence type="ECO:0000256" key="19">
    <source>
        <dbReference type="ARBA" id="ARBA00023251"/>
    </source>
</evidence>
<evidence type="ECO:0000256" key="6">
    <source>
        <dbReference type="ARBA" id="ARBA00012448"/>
    </source>
</evidence>
<keyword evidence="9" id="KW-0645">Protease</keyword>
<dbReference type="GO" id="GO:0008955">
    <property type="term" value="F:peptidoglycan glycosyltransferase activity"/>
    <property type="evidence" value="ECO:0007669"/>
    <property type="project" value="UniProtKB-EC"/>
</dbReference>
<evidence type="ECO:0000256" key="27">
    <source>
        <dbReference type="SAM" id="Phobius"/>
    </source>
</evidence>
<evidence type="ECO:0000256" key="17">
    <source>
        <dbReference type="ARBA" id="ARBA00022989"/>
    </source>
</evidence>
<dbReference type="Pfam" id="PF00912">
    <property type="entry name" value="Transgly"/>
    <property type="match status" value="1"/>
</dbReference>
<sequence length="899" mass="100381">MNFSNNGIKDKYKETVSPNKKRKKKASVLFFRTFLICIVLCACIGTFAGIGIVRGIIDNAPHIDSINVAPTTFATTIYDSKGNKMQQLVGSNANRVYVNIEDIPKDLINAFIAVEDERFWSHKGIDVRGIFRAFFLGITGGGFDQGASTLTQQLLKNTVFEGGMETNFSDKFERKIQEQYLALQLENKMDKKTILEYYLNIINLGQNTLGVEAASQRYFNKNVKDLTLSECTVIAGITKNPSAYNPITYPEDNAKRRTIILDKMKEQNYITEEQYQKALTDDVYSRIELVNTEQYASKSNVNSYFVDALVDEVTNDLVEELGYTSTQAYNLIYRSGLSIYATQDPKMQKLCDDVFADESMYPGNSTFELTYRLTVIDEKGEAHNYSEMNLKKYFQKKNTAFNLYFKNRKKADPYIEEYKKHVVGKNDRIDGEVINFVPQPQVSFVLMDQYTGQVKALIGGRGLKNYSRSLNRATATARQPGSTFKILSTYLPALDTKGMTLATVFDDDLYYYPGSTKKVNNWNGEAYNGFTTIRQAIYNSMNVMAVKTLEQVTTQTGFSYLQKLGFTTLVENRVNEKTGATVSDLNLSLALGGITDGVTNLELTNAFATIANGGNYTKPKLYTKILDQTGKIMLDHTDSVSTQVMKDSTSYLLTSAMEDVVKAGTGKKLSLASVNMPVAGKTGTTSNDNDLWFVGYTPYYTAGIWGGYDNNGKQEDTAYHKNLWRTVMEKIHKPLARKEFTRPESITTAKICTKSGKLAIDGVCDHAPNGSTVRTEFFAKGTVPTETCDVHVKVPICEASRHTPSAYCPSIDIINRVYLIKSGEKAQTADTPYILPNNFESNLCPIHTNSGKSPENPEKILPNVTPNGKPSKPDTAIPDNKPSDKPENTRKKHASPRND</sequence>
<dbReference type="GO" id="GO:0005886">
    <property type="term" value="C:plasma membrane"/>
    <property type="evidence" value="ECO:0007669"/>
    <property type="project" value="UniProtKB-SubCell"/>
</dbReference>
<comment type="similarity">
    <text evidence="4">In the C-terminal section; belongs to the transpeptidase family.</text>
</comment>
<dbReference type="GO" id="GO:0009002">
    <property type="term" value="F:serine-type D-Ala-D-Ala carboxypeptidase activity"/>
    <property type="evidence" value="ECO:0007669"/>
    <property type="project" value="UniProtKB-EC"/>
</dbReference>
<comment type="catalytic activity">
    <reaction evidence="22">
        <text>Preferential cleavage: (Ac)2-L-Lys-D-Ala-|-D-Ala. Also transpeptidation of peptidyl-alanyl moieties that are N-acyl substituents of D-alanine.</text>
        <dbReference type="EC" id="3.4.16.4"/>
    </reaction>
</comment>
<dbReference type="Gene3D" id="3.40.710.10">
    <property type="entry name" value="DD-peptidase/beta-lactamase superfamily"/>
    <property type="match status" value="1"/>
</dbReference>
<dbReference type="GO" id="GO:0071555">
    <property type="term" value="P:cell wall organization"/>
    <property type="evidence" value="ECO:0007669"/>
    <property type="project" value="UniProtKB-KW"/>
</dbReference>
<evidence type="ECO:0000256" key="15">
    <source>
        <dbReference type="ARBA" id="ARBA00022968"/>
    </source>
</evidence>
<keyword evidence="12 27" id="KW-0812">Transmembrane</keyword>
<name>A0A1H9Y6V0_9FIRM</name>
<evidence type="ECO:0000256" key="26">
    <source>
        <dbReference type="SAM" id="MobiDB-lite"/>
    </source>
</evidence>
<dbReference type="EC" id="2.4.99.28" evidence="23"/>
<comment type="subcellular location">
    <subcellularLocation>
        <location evidence="2">Cell membrane</location>
        <topology evidence="2">Single-pass type II membrane protein</topology>
    </subcellularLocation>
</comment>
<evidence type="ECO:0000256" key="8">
    <source>
        <dbReference type="ARBA" id="ARBA00022645"/>
    </source>
</evidence>
<dbReference type="UniPathway" id="UPA00219"/>
<evidence type="ECO:0000313" key="30">
    <source>
        <dbReference type="EMBL" id="SES64642.1"/>
    </source>
</evidence>
<keyword evidence="14" id="KW-0133">Cell shape</keyword>
<feature type="region of interest" description="Disordered" evidence="26">
    <location>
        <begin position="845"/>
        <end position="899"/>
    </location>
</feature>
<dbReference type="PANTHER" id="PTHR32282:SF33">
    <property type="entry name" value="PEPTIDOGLYCAN GLYCOSYLTRANSFERASE"/>
    <property type="match status" value="1"/>
</dbReference>
<organism evidence="30 31">
    <name type="scientific">[Clostridium] polysaccharolyticum</name>
    <dbReference type="NCBI Taxonomy" id="29364"/>
    <lineage>
        <taxon>Bacteria</taxon>
        <taxon>Bacillati</taxon>
        <taxon>Bacillota</taxon>
        <taxon>Clostridia</taxon>
        <taxon>Lachnospirales</taxon>
        <taxon>Lachnospiraceae</taxon>
    </lineage>
</organism>
<evidence type="ECO:0000256" key="1">
    <source>
        <dbReference type="ARBA" id="ARBA00002624"/>
    </source>
</evidence>
<keyword evidence="19" id="KW-0046">Antibiotic resistance</keyword>
<gene>
    <name evidence="30" type="ORF">SAMN04487772_101186</name>
</gene>
<keyword evidence="21" id="KW-0961">Cell wall biogenesis/degradation</keyword>
<dbReference type="PANTHER" id="PTHR32282">
    <property type="entry name" value="BINDING PROTEIN TRANSPEPTIDASE, PUTATIVE-RELATED"/>
    <property type="match status" value="1"/>
</dbReference>
<evidence type="ECO:0000256" key="25">
    <source>
        <dbReference type="ARBA" id="ARBA00060592"/>
    </source>
</evidence>
<evidence type="ECO:0000256" key="18">
    <source>
        <dbReference type="ARBA" id="ARBA00023136"/>
    </source>
</evidence>
<evidence type="ECO:0000313" key="31">
    <source>
        <dbReference type="Proteomes" id="UP000199800"/>
    </source>
</evidence>
<evidence type="ECO:0000256" key="14">
    <source>
        <dbReference type="ARBA" id="ARBA00022960"/>
    </source>
</evidence>
<evidence type="ECO:0000256" key="23">
    <source>
        <dbReference type="ARBA" id="ARBA00044770"/>
    </source>
</evidence>
<evidence type="ECO:0000259" key="28">
    <source>
        <dbReference type="Pfam" id="PF00905"/>
    </source>
</evidence>
<feature type="domain" description="Penicillin-binding protein transpeptidase" evidence="28">
    <location>
        <begin position="443"/>
        <end position="726"/>
    </location>
</feature>
<evidence type="ECO:0000256" key="13">
    <source>
        <dbReference type="ARBA" id="ARBA00022801"/>
    </source>
</evidence>
<dbReference type="GO" id="GO:0046677">
    <property type="term" value="P:response to antibiotic"/>
    <property type="evidence" value="ECO:0007669"/>
    <property type="project" value="UniProtKB-KW"/>
</dbReference>
<dbReference type="GO" id="GO:0009252">
    <property type="term" value="P:peptidoglycan biosynthetic process"/>
    <property type="evidence" value="ECO:0007669"/>
    <property type="project" value="UniProtKB-UniPathway"/>
</dbReference>
<evidence type="ECO:0000256" key="10">
    <source>
        <dbReference type="ARBA" id="ARBA00022676"/>
    </source>
</evidence>
<dbReference type="InterPro" id="IPR036950">
    <property type="entry name" value="PBP_transglycosylase"/>
</dbReference>
<keyword evidence="16" id="KW-0573">Peptidoglycan synthesis</keyword>
<comment type="pathway">
    <text evidence="3">Cell wall biogenesis; peptidoglycan biosynthesis.</text>
</comment>
<comment type="catalytic activity">
    <reaction evidence="24">
        <text>[GlcNAc-(1-&gt;4)-Mur2Ac(oyl-L-Ala-gamma-D-Glu-L-Lys-D-Ala-D-Ala)](n)-di-trans,octa-cis-undecaprenyl diphosphate + beta-D-GlcNAc-(1-&gt;4)-Mur2Ac(oyl-L-Ala-gamma-D-Glu-L-Lys-D-Ala-D-Ala)-di-trans,octa-cis-undecaprenyl diphosphate = [GlcNAc-(1-&gt;4)-Mur2Ac(oyl-L-Ala-gamma-D-Glu-L-Lys-D-Ala-D-Ala)](n+1)-di-trans,octa-cis-undecaprenyl diphosphate + di-trans,octa-cis-undecaprenyl diphosphate + H(+)</text>
        <dbReference type="Rhea" id="RHEA:23708"/>
        <dbReference type="Rhea" id="RHEA-COMP:9602"/>
        <dbReference type="Rhea" id="RHEA-COMP:9603"/>
        <dbReference type="ChEBI" id="CHEBI:15378"/>
        <dbReference type="ChEBI" id="CHEBI:58405"/>
        <dbReference type="ChEBI" id="CHEBI:60033"/>
        <dbReference type="ChEBI" id="CHEBI:78435"/>
        <dbReference type="EC" id="2.4.99.28"/>
    </reaction>
</comment>
<evidence type="ECO:0000256" key="2">
    <source>
        <dbReference type="ARBA" id="ARBA00004401"/>
    </source>
</evidence>
<evidence type="ECO:0000256" key="20">
    <source>
        <dbReference type="ARBA" id="ARBA00023268"/>
    </source>
</evidence>
<comment type="similarity">
    <text evidence="5">In the N-terminal section; belongs to the glycosyltransferase 51 family.</text>
</comment>
<dbReference type="Proteomes" id="UP000199800">
    <property type="component" value="Unassembled WGS sequence"/>
</dbReference>
<accession>A0A1H9Y6V0</accession>
<evidence type="ECO:0000259" key="29">
    <source>
        <dbReference type="Pfam" id="PF00912"/>
    </source>
</evidence>
<dbReference type="SUPFAM" id="SSF53955">
    <property type="entry name" value="Lysozyme-like"/>
    <property type="match status" value="1"/>
</dbReference>
<evidence type="ECO:0000256" key="5">
    <source>
        <dbReference type="ARBA" id="ARBA00007739"/>
    </source>
</evidence>
<dbReference type="FunFam" id="1.10.3810.10:FF:000001">
    <property type="entry name" value="Penicillin-binding protein 1A"/>
    <property type="match status" value="1"/>
</dbReference>